<reference evidence="4" key="1">
    <citation type="journal article" date="2021" name="PeerJ">
        <title>Extensive microbial diversity within the chicken gut microbiome revealed by metagenomics and culture.</title>
        <authorList>
            <person name="Gilroy R."/>
            <person name="Ravi A."/>
            <person name="Getino M."/>
            <person name="Pursley I."/>
            <person name="Horton D.L."/>
            <person name="Alikhan N.F."/>
            <person name="Baker D."/>
            <person name="Gharbi K."/>
            <person name="Hall N."/>
            <person name="Watson M."/>
            <person name="Adriaenssens E.M."/>
            <person name="Foster-Nyarko E."/>
            <person name="Jarju S."/>
            <person name="Secka A."/>
            <person name="Antonio M."/>
            <person name="Oren A."/>
            <person name="Chaudhuri R.R."/>
            <person name="La Ragione R."/>
            <person name="Hildebrand F."/>
            <person name="Pallen M.J."/>
        </authorList>
    </citation>
    <scope>NUCLEOTIDE SEQUENCE</scope>
    <source>
        <strain evidence="4">ChiW7-2402</strain>
    </source>
</reference>
<dbReference type="NCBIfam" id="TIGR00377">
    <property type="entry name" value="ant_ant_sig"/>
    <property type="match status" value="1"/>
</dbReference>
<dbReference type="Pfam" id="PF01740">
    <property type="entry name" value="STAS"/>
    <property type="match status" value="1"/>
</dbReference>
<evidence type="ECO:0000256" key="1">
    <source>
        <dbReference type="ARBA" id="ARBA00009013"/>
    </source>
</evidence>
<evidence type="ECO:0000256" key="2">
    <source>
        <dbReference type="RuleBase" id="RU003749"/>
    </source>
</evidence>
<dbReference type="EMBL" id="DXBB01000047">
    <property type="protein sequence ID" value="HIZ72486.1"/>
    <property type="molecule type" value="Genomic_DNA"/>
</dbReference>
<sequence length="102" mass="11309">MDIQYLRKGQELYLYLSGELDEHSVAALRGRTDALIDENAGLSRAVFNLAGVRFMDSTGIGFLMGRYKKLSRYGIGMALEAPDQNADKILTMSGIYSLMPKV</sequence>
<dbReference type="InterPro" id="IPR036513">
    <property type="entry name" value="STAS_dom_sf"/>
</dbReference>
<evidence type="ECO:0000313" key="5">
    <source>
        <dbReference type="Proteomes" id="UP000824102"/>
    </source>
</evidence>
<proteinExistence type="inferred from homology"/>
<dbReference type="AlphaFoldDB" id="A0A9D2JYZ5"/>
<gene>
    <name evidence="4" type="ORF">H9964_02770</name>
</gene>
<dbReference type="InterPro" id="IPR002645">
    <property type="entry name" value="STAS_dom"/>
</dbReference>
<dbReference type="CDD" id="cd07043">
    <property type="entry name" value="STAS_anti-anti-sigma_factors"/>
    <property type="match status" value="1"/>
</dbReference>
<evidence type="ECO:0000313" key="4">
    <source>
        <dbReference type="EMBL" id="HIZ72486.1"/>
    </source>
</evidence>
<accession>A0A9D2JYZ5</accession>
<dbReference type="Gene3D" id="3.30.750.24">
    <property type="entry name" value="STAS domain"/>
    <property type="match status" value="1"/>
</dbReference>
<feature type="domain" description="STAS" evidence="3">
    <location>
        <begin position="14"/>
        <end position="102"/>
    </location>
</feature>
<organism evidence="4 5">
    <name type="scientific">Candidatus Gallimonas intestinavium</name>
    <dbReference type="NCBI Taxonomy" id="2838603"/>
    <lineage>
        <taxon>Bacteria</taxon>
        <taxon>Bacillati</taxon>
        <taxon>Bacillota</taxon>
        <taxon>Clostridia</taxon>
        <taxon>Candidatus Gallimonas</taxon>
    </lineage>
</organism>
<dbReference type="PANTHER" id="PTHR33495">
    <property type="entry name" value="ANTI-SIGMA FACTOR ANTAGONIST TM_1081-RELATED-RELATED"/>
    <property type="match status" value="1"/>
</dbReference>
<dbReference type="GO" id="GO:0043856">
    <property type="term" value="F:anti-sigma factor antagonist activity"/>
    <property type="evidence" value="ECO:0007669"/>
    <property type="project" value="InterPro"/>
</dbReference>
<comment type="caution">
    <text evidence="4">The sequence shown here is derived from an EMBL/GenBank/DDBJ whole genome shotgun (WGS) entry which is preliminary data.</text>
</comment>
<dbReference type="PROSITE" id="PS50801">
    <property type="entry name" value="STAS"/>
    <property type="match status" value="1"/>
</dbReference>
<dbReference type="SUPFAM" id="SSF52091">
    <property type="entry name" value="SpoIIaa-like"/>
    <property type="match status" value="1"/>
</dbReference>
<reference evidence="4" key="2">
    <citation type="submission" date="2021-04" db="EMBL/GenBank/DDBJ databases">
        <authorList>
            <person name="Gilroy R."/>
        </authorList>
    </citation>
    <scope>NUCLEOTIDE SEQUENCE</scope>
    <source>
        <strain evidence="4">ChiW7-2402</strain>
    </source>
</reference>
<protein>
    <recommendedName>
        <fullName evidence="2">Anti-sigma factor antagonist</fullName>
    </recommendedName>
</protein>
<dbReference type="InterPro" id="IPR003658">
    <property type="entry name" value="Anti-sigma_ant"/>
</dbReference>
<comment type="similarity">
    <text evidence="1 2">Belongs to the anti-sigma-factor antagonist family.</text>
</comment>
<name>A0A9D2JYZ5_9FIRM</name>
<dbReference type="PANTHER" id="PTHR33495:SF2">
    <property type="entry name" value="ANTI-SIGMA FACTOR ANTAGONIST TM_1081-RELATED"/>
    <property type="match status" value="1"/>
</dbReference>
<evidence type="ECO:0000259" key="3">
    <source>
        <dbReference type="PROSITE" id="PS50801"/>
    </source>
</evidence>
<dbReference type="Proteomes" id="UP000824102">
    <property type="component" value="Unassembled WGS sequence"/>
</dbReference>